<protein>
    <submittedName>
        <fullName evidence="10">Acyl-ACP thioesterase</fullName>
    </submittedName>
</protein>
<evidence type="ECO:0000256" key="6">
    <source>
        <dbReference type="ARBA" id="ARBA00023098"/>
    </source>
</evidence>
<dbReference type="EMBL" id="OW150024">
    <property type="protein sequence ID" value="CAH2030030.1"/>
    <property type="molecule type" value="Genomic_DNA"/>
</dbReference>
<dbReference type="InterPro" id="IPR029069">
    <property type="entry name" value="HotDog_dom_sf"/>
</dbReference>
<sequence length="262" mass="29241">MSGTGPAAGMAAMSEPLFSRTLEVRYHDADPHGAVRLTALLAYLQDVAAEHALALGVAVKDLRRLGLTWVLSRVHLQLARLPRCGEQVTIRTWPVSREGIFSVRDFELLDGRGERFGCATSSWAVLDLKSRRPVRIDACLPAYPLHPLRALDDPFAAVPTADRWETELQLPVLRGNLDINGHVNNTVYAGWALEAVPSRIFDHAVPLAVEINFRAEVHYGDRIISRCSVIDEGADLWLLHRIDHAEDGRELARLRSRWQPGR</sequence>
<keyword evidence="4" id="KW-0276">Fatty acid metabolism</keyword>
<keyword evidence="6" id="KW-0443">Lipid metabolism</keyword>
<evidence type="ECO:0000256" key="7">
    <source>
        <dbReference type="ARBA" id="ARBA00023160"/>
    </source>
</evidence>
<proteinExistence type="inferred from homology"/>
<evidence type="ECO:0000256" key="3">
    <source>
        <dbReference type="ARBA" id="ARBA00022801"/>
    </source>
</evidence>
<evidence type="ECO:0000256" key="5">
    <source>
        <dbReference type="ARBA" id="ARBA00022946"/>
    </source>
</evidence>
<evidence type="ECO:0000259" key="9">
    <source>
        <dbReference type="Pfam" id="PF20791"/>
    </source>
</evidence>
<dbReference type="PANTHER" id="PTHR31727">
    <property type="entry name" value="OLEOYL-ACYL CARRIER PROTEIN THIOESTERASE 1, CHLOROPLASTIC"/>
    <property type="match status" value="1"/>
</dbReference>
<evidence type="ECO:0000256" key="2">
    <source>
        <dbReference type="ARBA" id="ARBA00022516"/>
    </source>
</evidence>
<evidence type="ECO:0000259" key="8">
    <source>
        <dbReference type="Pfam" id="PF01643"/>
    </source>
</evidence>
<keyword evidence="3" id="KW-0378">Hydrolase</keyword>
<name>A0ABN8HGN8_9BACT</name>
<keyword evidence="2" id="KW-0444">Lipid biosynthesis</keyword>
<gene>
    <name evidence="10" type="ORF">GEAMG1_0208</name>
</gene>
<dbReference type="RefSeq" id="WP_305731003.1">
    <property type="nucleotide sequence ID" value="NZ_OW150024.1"/>
</dbReference>
<evidence type="ECO:0000256" key="1">
    <source>
        <dbReference type="ARBA" id="ARBA00006500"/>
    </source>
</evidence>
<accession>A0ABN8HGN8</accession>
<dbReference type="CDD" id="cd00586">
    <property type="entry name" value="4HBT"/>
    <property type="match status" value="2"/>
</dbReference>
<dbReference type="InterPro" id="IPR049427">
    <property type="entry name" value="Acyl-ACP_TE_C"/>
</dbReference>
<dbReference type="Proteomes" id="UP001295463">
    <property type="component" value="Chromosome"/>
</dbReference>
<evidence type="ECO:0000256" key="4">
    <source>
        <dbReference type="ARBA" id="ARBA00022832"/>
    </source>
</evidence>
<evidence type="ECO:0000313" key="11">
    <source>
        <dbReference type="Proteomes" id="UP001295463"/>
    </source>
</evidence>
<comment type="similarity">
    <text evidence="1">Belongs to the acyl-ACP thioesterase family.</text>
</comment>
<feature type="domain" description="Acyl-ACP thioesterase-like C-terminal" evidence="9">
    <location>
        <begin position="165"/>
        <end position="259"/>
    </location>
</feature>
<dbReference type="Pfam" id="PF01643">
    <property type="entry name" value="Acyl-ACP_TE"/>
    <property type="match status" value="1"/>
</dbReference>
<dbReference type="Gene3D" id="3.10.129.10">
    <property type="entry name" value="Hotdog Thioesterase"/>
    <property type="match status" value="1"/>
</dbReference>
<dbReference type="Pfam" id="PF20791">
    <property type="entry name" value="Acyl-ACP_TE_C"/>
    <property type="match status" value="1"/>
</dbReference>
<evidence type="ECO:0000313" key="10">
    <source>
        <dbReference type="EMBL" id="CAH2030030.1"/>
    </source>
</evidence>
<dbReference type="SUPFAM" id="SSF54637">
    <property type="entry name" value="Thioesterase/thiol ester dehydrase-isomerase"/>
    <property type="match status" value="2"/>
</dbReference>
<keyword evidence="11" id="KW-1185">Reference proteome</keyword>
<feature type="domain" description="Acyl-ACP thioesterase N-terminal hotdog" evidence="8">
    <location>
        <begin position="17"/>
        <end position="136"/>
    </location>
</feature>
<dbReference type="InterPro" id="IPR045023">
    <property type="entry name" value="FATA/B"/>
</dbReference>
<dbReference type="InterPro" id="IPR002864">
    <property type="entry name" value="Acyl-ACP_thioesterase_NHD"/>
</dbReference>
<keyword evidence="7" id="KW-0275">Fatty acid biosynthesis</keyword>
<keyword evidence="5" id="KW-0809">Transit peptide</keyword>
<reference evidence="10 11" key="1">
    <citation type="submission" date="2022-03" db="EMBL/GenBank/DDBJ databases">
        <authorList>
            <person name="Koch H."/>
        </authorList>
    </citation>
    <scope>NUCLEOTIDE SEQUENCE [LARGE SCALE GENOMIC DNA]</scope>
    <source>
        <strain evidence="10 11">G1</strain>
    </source>
</reference>
<dbReference type="PANTHER" id="PTHR31727:SF6">
    <property type="entry name" value="OLEOYL-ACYL CARRIER PROTEIN THIOESTERASE 1, CHLOROPLASTIC"/>
    <property type="match status" value="1"/>
</dbReference>
<organism evidence="10 11">
    <name type="scientific">Trichlorobacter ammonificans</name>
    <dbReference type="NCBI Taxonomy" id="2916410"/>
    <lineage>
        <taxon>Bacteria</taxon>
        <taxon>Pseudomonadati</taxon>
        <taxon>Thermodesulfobacteriota</taxon>
        <taxon>Desulfuromonadia</taxon>
        <taxon>Geobacterales</taxon>
        <taxon>Geobacteraceae</taxon>
        <taxon>Trichlorobacter</taxon>
    </lineage>
</organism>